<keyword evidence="3" id="KW-1185">Reference proteome</keyword>
<name>E2Q986_STRCL</name>
<feature type="compositionally biased region" description="Basic residues" evidence="1">
    <location>
        <begin position="1"/>
        <end position="15"/>
    </location>
</feature>
<dbReference type="Proteomes" id="UP000002357">
    <property type="component" value="Chromosome"/>
</dbReference>
<evidence type="ECO:0000313" key="3">
    <source>
        <dbReference type="Proteomes" id="UP000002357"/>
    </source>
</evidence>
<evidence type="ECO:0000313" key="2">
    <source>
        <dbReference type="EMBL" id="EFG05506.1"/>
    </source>
</evidence>
<reference evidence="2 3" key="1">
    <citation type="journal article" date="2010" name="Genome Biol. Evol.">
        <title>The sequence of a 1.8-mb bacterial linear plasmid reveals a rich evolutionary reservoir of secondary metabolic pathways.</title>
        <authorList>
            <person name="Medema M.H."/>
            <person name="Trefzer A."/>
            <person name="Kovalchuk A."/>
            <person name="van den Berg M."/>
            <person name="Mueller U."/>
            <person name="Heijne W."/>
            <person name="Wu L."/>
            <person name="Alam M.T."/>
            <person name="Ronning C.M."/>
            <person name="Nierman W.C."/>
            <person name="Bovenberg R.A.L."/>
            <person name="Breitling R."/>
            <person name="Takano E."/>
        </authorList>
    </citation>
    <scope>NUCLEOTIDE SEQUENCE [LARGE SCALE GENOMIC DNA]</scope>
    <source>
        <strain evidence="3">ATCC 27064 / DSM 738 / JCM 4710 / NBRC 13307 / NCIMB 12785 / NRRL 3585 / VKM Ac-602</strain>
    </source>
</reference>
<proteinExistence type="predicted"/>
<gene>
    <name evidence="2" type="ORF">SCLAV_0430</name>
</gene>
<protein>
    <submittedName>
        <fullName evidence="2">Uncharacterized protein</fullName>
    </submittedName>
</protein>
<evidence type="ECO:0000256" key="1">
    <source>
        <dbReference type="SAM" id="MobiDB-lite"/>
    </source>
</evidence>
<feature type="region of interest" description="Disordered" evidence="1">
    <location>
        <begin position="1"/>
        <end position="62"/>
    </location>
</feature>
<dbReference type="AlphaFoldDB" id="E2Q986"/>
<sequence length="210" mass="22141">MPSKKKTPKKKRAHRSCPACGQMQPGARVSPSPNKPGGLKRRRERHMGAPAEPAETSVVKAPPHPAPIDAMTVIQGVAACVSEALEAAGAEGTPPAGALTAAVRRAVLDEFRTRAQFAGRLAEIDALLWSRAGDSRETVGGAMAAHLRELRLLRVTEPEESDRFVVTEGEGDAFELLSPAYVDELTGKVILAGQLRRITGPAGAKAGEEA</sequence>
<accession>E2Q986</accession>
<organism evidence="2 3">
    <name type="scientific">Streptomyces clavuligerus</name>
    <dbReference type="NCBI Taxonomy" id="1901"/>
    <lineage>
        <taxon>Bacteria</taxon>
        <taxon>Bacillati</taxon>
        <taxon>Actinomycetota</taxon>
        <taxon>Actinomycetes</taxon>
        <taxon>Kitasatosporales</taxon>
        <taxon>Streptomycetaceae</taxon>
        <taxon>Streptomyces</taxon>
    </lineage>
</organism>
<dbReference type="eggNOG" id="ENOG502ZINM">
    <property type="taxonomic scope" value="Bacteria"/>
</dbReference>
<dbReference type="EMBL" id="CM000913">
    <property type="protein sequence ID" value="EFG05506.1"/>
    <property type="molecule type" value="Genomic_DNA"/>
</dbReference>